<feature type="transmembrane region" description="Helical" evidence="1">
    <location>
        <begin position="189"/>
        <end position="214"/>
    </location>
</feature>
<feature type="transmembrane region" description="Helical" evidence="1">
    <location>
        <begin position="235"/>
        <end position="253"/>
    </location>
</feature>
<keyword evidence="1" id="KW-0812">Transmembrane</keyword>
<sequence>MARAFLKLGILSLLLLGLPLLGVKVTGGAVTPYLSFPPATRDVAQPSFSWVAFFLLALLPLATAALYWAWFRCPSLPADSQSPRPGRLPWWGVAGLLWLGCAWVLAWTRFPWFAPWQRYTFSPLWLGYIVVVNALTFRRTGRCLLTERTGYFLALFPLSAFFWWYFEYLNRFVANWYYVGLGELGPLEYFLLATPPFATVLPAVLSTAEWLASYPFWGSRRAGFWAPRIERPRRVAGLLLLFAAAGLAGLGIWPRYLFPLLWLAPLAVIISLQTLLGEETVFAPLKEGDWRPVLVPAAAGLICGFFWEMWNYYSLARWEYAVPFVHRFQVFAMPLLGYAGYLPFGLECVLVSDQLARLWPTKESVCPALFDHSAPPGQSLKITF</sequence>
<feature type="transmembrane region" description="Helical" evidence="1">
    <location>
        <begin position="259"/>
        <end position="278"/>
    </location>
</feature>
<dbReference type="EMBL" id="RKRE01000002">
    <property type="protein sequence ID" value="RPF46880.1"/>
    <property type="molecule type" value="Genomic_DNA"/>
</dbReference>
<keyword evidence="1" id="KW-0472">Membrane</keyword>
<feature type="transmembrane region" description="Helical" evidence="1">
    <location>
        <begin position="119"/>
        <end position="137"/>
    </location>
</feature>
<feature type="transmembrane region" description="Helical" evidence="1">
    <location>
        <begin position="46"/>
        <end position="68"/>
    </location>
</feature>
<dbReference type="Proteomes" id="UP000282654">
    <property type="component" value="Unassembled WGS sequence"/>
</dbReference>
<evidence type="ECO:0000256" key="1">
    <source>
        <dbReference type="SAM" id="Phobius"/>
    </source>
</evidence>
<feature type="transmembrane region" description="Helical" evidence="1">
    <location>
        <begin position="149"/>
        <end position="166"/>
    </location>
</feature>
<keyword evidence="3" id="KW-1185">Reference proteome</keyword>
<comment type="caution">
    <text evidence="2">The sequence shown here is derived from an EMBL/GenBank/DDBJ whole genome shotgun (WGS) entry which is preliminary data.</text>
</comment>
<feature type="transmembrane region" description="Helical" evidence="1">
    <location>
        <begin position="88"/>
        <end position="107"/>
    </location>
</feature>
<proteinExistence type="predicted"/>
<reference evidence="2 3" key="1">
    <citation type="submission" date="2018-11" db="EMBL/GenBank/DDBJ databases">
        <title>Genomic Encyclopedia of Type Strains, Phase IV (KMG-IV): sequencing the most valuable type-strain genomes for metagenomic binning, comparative biology and taxonomic classification.</title>
        <authorList>
            <person name="Goeker M."/>
        </authorList>
    </citation>
    <scope>NUCLEOTIDE SEQUENCE [LARGE SCALE GENOMIC DNA]</scope>
    <source>
        <strain evidence="2 3">DSM 102936</strain>
    </source>
</reference>
<dbReference type="OrthoDB" id="9769532at2"/>
<feature type="transmembrane region" description="Helical" evidence="1">
    <location>
        <begin position="290"/>
        <end position="310"/>
    </location>
</feature>
<organism evidence="2 3">
    <name type="scientific">Thermodesulfitimonas autotrophica</name>
    <dbReference type="NCBI Taxonomy" id="1894989"/>
    <lineage>
        <taxon>Bacteria</taxon>
        <taxon>Bacillati</taxon>
        <taxon>Bacillota</taxon>
        <taxon>Clostridia</taxon>
        <taxon>Thermoanaerobacterales</taxon>
        <taxon>Thermoanaerobacteraceae</taxon>
        <taxon>Thermodesulfitimonas</taxon>
    </lineage>
</organism>
<protein>
    <submittedName>
        <fullName evidence="2">Uncharacterized protein</fullName>
    </submittedName>
</protein>
<feature type="transmembrane region" description="Helical" evidence="1">
    <location>
        <begin position="330"/>
        <end position="352"/>
    </location>
</feature>
<name>A0A3N5ATB2_9THEO</name>
<keyword evidence="1" id="KW-1133">Transmembrane helix</keyword>
<dbReference type="RefSeq" id="WP_123929314.1">
    <property type="nucleotide sequence ID" value="NZ_RKRE01000002.1"/>
</dbReference>
<evidence type="ECO:0000313" key="3">
    <source>
        <dbReference type="Proteomes" id="UP000282654"/>
    </source>
</evidence>
<dbReference type="AlphaFoldDB" id="A0A3N5ATB2"/>
<accession>A0A3N5ATB2</accession>
<gene>
    <name evidence="2" type="ORF">EDD75_1141</name>
</gene>
<evidence type="ECO:0000313" key="2">
    <source>
        <dbReference type="EMBL" id="RPF46880.1"/>
    </source>
</evidence>